<dbReference type="AlphaFoldDB" id="A0A9Q1F6S7"/>
<gene>
    <name evidence="2" type="ORF">SKAU_G00236010</name>
</gene>
<dbReference type="PANTHER" id="PTHR47027">
    <property type="entry name" value="REVERSE TRANSCRIPTASE DOMAIN-CONTAINING PROTEIN"/>
    <property type="match status" value="1"/>
</dbReference>
<name>A0A9Q1F6S7_SYNKA</name>
<dbReference type="EMBL" id="JAINUF010000008">
    <property type="protein sequence ID" value="KAJ8352125.1"/>
    <property type="molecule type" value="Genomic_DNA"/>
</dbReference>
<evidence type="ECO:0000256" key="1">
    <source>
        <dbReference type="SAM" id="MobiDB-lite"/>
    </source>
</evidence>
<dbReference type="PANTHER" id="PTHR47027:SF20">
    <property type="entry name" value="REVERSE TRANSCRIPTASE-LIKE PROTEIN WITH RNA-DIRECTED DNA POLYMERASE DOMAIN"/>
    <property type="match status" value="1"/>
</dbReference>
<accession>A0A9Q1F6S7</accession>
<feature type="region of interest" description="Disordered" evidence="1">
    <location>
        <begin position="276"/>
        <end position="299"/>
    </location>
</feature>
<evidence type="ECO:0000313" key="2">
    <source>
        <dbReference type="EMBL" id="KAJ8352125.1"/>
    </source>
</evidence>
<feature type="compositionally biased region" description="Basic and acidic residues" evidence="1">
    <location>
        <begin position="282"/>
        <end position="299"/>
    </location>
</feature>
<protein>
    <recommendedName>
        <fullName evidence="4">Reverse transcriptase domain-containing protein</fullName>
    </recommendedName>
</protein>
<evidence type="ECO:0000313" key="3">
    <source>
        <dbReference type="Proteomes" id="UP001152622"/>
    </source>
</evidence>
<sequence length="299" mass="34441">MIFTALQLQEKCREQHQDLFMAFVDLSNAYDTVNRELLWDVLLKFGCPAKFVNILCQFHNGGSCDHGRSRLLHKEFEDSSGIAVDIRLDGNLFNIRKLQATTKLSTEWVLKLQYADDCALVAHSPQDLQSILAVAVVVYQTICITTLLYSCEAWVTYNRHIKSLEHFHIVCLQRILGLTWRDRVPDTEILAKTNCRSIEATITQHQLLSHVIRMPQNGLPCRVQYGQLHHSRRSAGGQKKRYEDQLKASLRKCRIRPENLEEAAADRNTWQQRCLAGTGMMEEDRTARRQQKAAHEKQP</sequence>
<keyword evidence="3" id="KW-1185">Reference proteome</keyword>
<dbReference type="OrthoDB" id="410381at2759"/>
<evidence type="ECO:0008006" key="4">
    <source>
        <dbReference type="Google" id="ProtNLM"/>
    </source>
</evidence>
<proteinExistence type="predicted"/>
<organism evidence="2 3">
    <name type="scientific">Synaphobranchus kaupii</name>
    <name type="common">Kaup's arrowtooth eel</name>
    <dbReference type="NCBI Taxonomy" id="118154"/>
    <lineage>
        <taxon>Eukaryota</taxon>
        <taxon>Metazoa</taxon>
        <taxon>Chordata</taxon>
        <taxon>Craniata</taxon>
        <taxon>Vertebrata</taxon>
        <taxon>Euteleostomi</taxon>
        <taxon>Actinopterygii</taxon>
        <taxon>Neopterygii</taxon>
        <taxon>Teleostei</taxon>
        <taxon>Anguilliformes</taxon>
        <taxon>Synaphobranchidae</taxon>
        <taxon>Synaphobranchus</taxon>
    </lineage>
</organism>
<reference evidence="2" key="1">
    <citation type="journal article" date="2023" name="Science">
        <title>Genome structures resolve the early diversification of teleost fishes.</title>
        <authorList>
            <person name="Parey E."/>
            <person name="Louis A."/>
            <person name="Montfort J."/>
            <person name="Bouchez O."/>
            <person name="Roques C."/>
            <person name="Iampietro C."/>
            <person name="Lluch J."/>
            <person name="Castinel A."/>
            <person name="Donnadieu C."/>
            <person name="Desvignes T."/>
            <person name="Floi Bucao C."/>
            <person name="Jouanno E."/>
            <person name="Wen M."/>
            <person name="Mejri S."/>
            <person name="Dirks R."/>
            <person name="Jansen H."/>
            <person name="Henkel C."/>
            <person name="Chen W.J."/>
            <person name="Zahm M."/>
            <person name="Cabau C."/>
            <person name="Klopp C."/>
            <person name="Thompson A.W."/>
            <person name="Robinson-Rechavi M."/>
            <person name="Braasch I."/>
            <person name="Lecointre G."/>
            <person name="Bobe J."/>
            <person name="Postlethwait J.H."/>
            <person name="Berthelot C."/>
            <person name="Roest Crollius H."/>
            <person name="Guiguen Y."/>
        </authorList>
    </citation>
    <scope>NUCLEOTIDE SEQUENCE</scope>
    <source>
        <strain evidence="2">WJC10195</strain>
    </source>
</reference>
<dbReference type="Proteomes" id="UP001152622">
    <property type="component" value="Chromosome 8"/>
</dbReference>
<comment type="caution">
    <text evidence="2">The sequence shown here is derived from an EMBL/GenBank/DDBJ whole genome shotgun (WGS) entry which is preliminary data.</text>
</comment>